<organism evidence="2">
    <name type="scientific">bioreactor metagenome</name>
    <dbReference type="NCBI Taxonomy" id="1076179"/>
    <lineage>
        <taxon>unclassified sequences</taxon>
        <taxon>metagenomes</taxon>
        <taxon>ecological metagenomes</taxon>
    </lineage>
</organism>
<keyword evidence="1" id="KW-1133">Transmembrane helix</keyword>
<evidence type="ECO:0000313" key="2">
    <source>
        <dbReference type="EMBL" id="MPN05332.1"/>
    </source>
</evidence>
<dbReference type="EMBL" id="VSSQ01051243">
    <property type="protein sequence ID" value="MPN05332.1"/>
    <property type="molecule type" value="Genomic_DNA"/>
</dbReference>
<proteinExistence type="predicted"/>
<comment type="caution">
    <text evidence="2">The sequence shown here is derived from an EMBL/GenBank/DDBJ whole genome shotgun (WGS) entry which is preliminary data.</text>
</comment>
<name>A0A645EVS8_9ZZZZ</name>
<gene>
    <name evidence="2" type="ORF">SDC9_152582</name>
</gene>
<keyword evidence="1" id="KW-0472">Membrane</keyword>
<dbReference type="AlphaFoldDB" id="A0A645EVS8"/>
<sequence length="77" mass="9139">MDNERSYAFFAVFNLKNDRLILYYLMKPIGAFYLCIINQLKLKNDETECISVFCTGSTYSLKSVRNRKRKTVWRGIE</sequence>
<evidence type="ECO:0000256" key="1">
    <source>
        <dbReference type="SAM" id="Phobius"/>
    </source>
</evidence>
<keyword evidence="1" id="KW-0812">Transmembrane</keyword>
<protein>
    <submittedName>
        <fullName evidence="2">Uncharacterized protein</fullName>
    </submittedName>
</protein>
<reference evidence="2" key="1">
    <citation type="submission" date="2019-08" db="EMBL/GenBank/DDBJ databases">
        <authorList>
            <person name="Kucharzyk K."/>
            <person name="Murdoch R.W."/>
            <person name="Higgins S."/>
            <person name="Loffler F."/>
        </authorList>
    </citation>
    <scope>NUCLEOTIDE SEQUENCE</scope>
</reference>
<feature type="transmembrane region" description="Helical" evidence="1">
    <location>
        <begin position="20"/>
        <end position="37"/>
    </location>
</feature>
<accession>A0A645EVS8</accession>